<dbReference type="PROSITE" id="PS00018">
    <property type="entry name" value="EF_HAND_1"/>
    <property type="match status" value="2"/>
</dbReference>
<dbReference type="HOGENOM" id="CLU_017147_3_1_1"/>
<dbReference type="InterPro" id="IPR032675">
    <property type="entry name" value="LRR_dom_sf"/>
</dbReference>
<evidence type="ECO:0000313" key="4">
    <source>
        <dbReference type="EMBL" id="EDV29185.1"/>
    </source>
</evidence>
<feature type="region of interest" description="Disordered" evidence="2">
    <location>
        <begin position="592"/>
        <end position="611"/>
    </location>
</feature>
<feature type="compositionally biased region" description="Acidic residues" evidence="2">
    <location>
        <begin position="65"/>
        <end position="82"/>
    </location>
</feature>
<keyword evidence="5" id="KW-1185">Reference proteome</keyword>
<keyword evidence="1" id="KW-0106">Calcium</keyword>
<protein>
    <recommendedName>
        <fullName evidence="3">EF-hand domain-containing protein</fullName>
    </recommendedName>
</protein>
<dbReference type="InterPro" id="IPR018247">
    <property type="entry name" value="EF_Hand_1_Ca_BS"/>
</dbReference>
<evidence type="ECO:0000256" key="2">
    <source>
        <dbReference type="SAM" id="MobiDB-lite"/>
    </source>
</evidence>
<reference evidence="4 5" key="1">
    <citation type="journal article" date="2008" name="Nature">
        <title>The Trichoplax genome and the nature of placozoans.</title>
        <authorList>
            <person name="Srivastava M."/>
            <person name="Begovic E."/>
            <person name="Chapman J."/>
            <person name="Putnam N.H."/>
            <person name="Hellsten U."/>
            <person name="Kawashima T."/>
            <person name="Kuo A."/>
            <person name="Mitros T."/>
            <person name="Salamov A."/>
            <person name="Carpenter M.L."/>
            <person name="Signorovitch A.Y."/>
            <person name="Moreno M.A."/>
            <person name="Kamm K."/>
            <person name="Grimwood J."/>
            <person name="Schmutz J."/>
            <person name="Shapiro H."/>
            <person name="Grigoriev I.V."/>
            <person name="Buss L.W."/>
            <person name="Schierwater B."/>
            <person name="Dellaporta S.L."/>
            <person name="Rokhsar D.S."/>
        </authorList>
    </citation>
    <scope>NUCLEOTIDE SEQUENCE [LARGE SCALE GENOMIC DNA]</scope>
    <source>
        <strain evidence="4 5">Grell-BS-1999</strain>
    </source>
</reference>
<dbReference type="CDD" id="cd00051">
    <property type="entry name" value="EFh"/>
    <property type="match status" value="1"/>
</dbReference>
<dbReference type="PANTHER" id="PTHR24114">
    <property type="entry name" value="LEUCINE RICH REPEAT FAMILY PROTEIN"/>
    <property type="match status" value="1"/>
</dbReference>
<proteinExistence type="predicted"/>
<dbReference type="PANTHER" id="PTHR24114:SF50">
    <property type="entry name" value="RNI-LIKE PROTEIN"/>
    <property type="match status" value="1"/>
</dbReference>
<dbReference type="SUPFAM" id="SSF47473">
    <property type="entry name" value="EF-hand"/>
    <property type="match status" value="1"/>
</dbReference>
<sequence length="611" mass="67229">MASQSPNKSAKKLQFKQKILSTISGNKNQISKAIMESNQPVSVGKQTRPNSRLRRIEEKMRAADLEIDSDSDSSNDGWDTDLDDVASASEEEYEDPLKAMYINECKKKGMTPVSHYVRHFTDKGLHLSHLGLGSRDIKILAQSLVENTATVKLDLQDNRLEGEGAVAIANMMKENTTIKEINLAENRIRSEGANAVAEMLLYNTEMLSLNVSGNDFEDNDAEILSEPIMINFHLQTLNLSHNKFSIIGGQFLGSAIAQNDGIEDLDLSWNHLRKKGAHAIAIALRSNVRLKYLNLSWNGFADDGAAIMGETLKYNNTLLELDLSNNRIGVKGAKALALGLAVNDTIRVIKIGKNPIYAEGCCSILEAINRNPRTVIVDIEMQDILIDDVCGKILEEITKKFPTIKITHGGFSNNSGLKSIKVDPMAVLQEYIESHNLRIIDLFNRFDRDNSRTVDKREFLDGMKTLDVPLTKDQLLELVDRLDADGDGQIAYGELVSSSRGILLDKRTIKKKKLAADKEIEELAKQADTTSLSPVIRSNSTSRKSIVAAIAELQDKGLLAPNASITHGAHGASLSPRKSIAKLEGINKSKALASPQPRSISVVSNKSNYSK</sequence>
<feature type="compositionally biased region" description="Polar residues" evidence="2">
    <location>
        <begin position="596"/>
        <end position="611"/>
    </location>
</feature>
<dbReference type="SUPFAM" id="SSF52047">
    <property type="entry name" value="RNI-like"/>
    <property type="match status" value="1"/>
</dbReference>
<dbReference type="AlphaFoldDB" id="B3RKL5"/>
<evidence type="ECO:0000313" key="5">
    <source>
        <dbReference type="Proteomes" id="UP000009022"/>
    </source>
</evidence>
<accession>B3RKL5</accession>
<dbReference type="GeneID" id="6749602"/>
<dbReference type="Proteomes" id="UP000009022">
    <property type="component" value="Unassembled WGS sequence"/>
</dbReference>
<evidence type="ECO:0000256" key="1">
    <source>
        <dbReference type="ARBA" id="ARBA00022837"/>
    </source>
</evidence>
<dbReference type="PROSITE" id="PS50222">
    <property type="entry name" value="EF_HAND_2"/>
    <property type="match status" value="2"/>
</dbReference>
<dbReference type="Pfam" id="PF13516">
    <property type="entry name" value="LRR_6"/>
    <property type="match status" value="6"/>
</dbReference>
<feature type="region of interest" description="Disordered" evidence="2">
    <location>
        <begin position="33"/>
        <end position="82"/>
    </location>
</feature>
<dbReference type="CTD" id="6749602"/>
<evidence type="ECO:0000259" key="3">
    <source>
        <dbReference type="PROSITE" id="PS50222"/>
    </source>
</evidence>
<dbReference type="Pfam" id="PF13499">
    <property type="entry name" value="EF-hand_7"/>
    <property type="match status" value="1"/>
</dbReference>
<feature type="domain" description="EF-hand" evidence="3">
    <location>
        <begin position="470"/>
        <end position="505"/>
    </location>
</feature>
<dbReference type="SMART" id="SM00054">
    <property type="entry name" value="EFh"/>
    <property type="match status" value="2"/>
</dbReference>
<dbReference type="InterPro" id="IPR052394">
    <property type="entry name" value="LRR-containing"/>
</dbReference>
<feature type="compositionally biased region" description="Basic and acidic residues" evidence="2">
    <location>
        <begin position="54"/>
        <end position="64"/>
    </location>
</feature>
<dbReference type="EMBL" id="DS985241">
    <property type="protein sequence ID" value="EDV29185.1"/>
    <property type="molecule type" value="Genomic_DNA"/>
</dbReference>
<dbReference type="SMART" id="SM00368">
    <property type="entry name" value="LRR_RI"/>
    <property type="match status" value="7"/>
</dbReference>
<feature type="domain" description="EF-hand" evidence="3">
    <location>
        <begin position="434"/>
        <end position="469"/>
    </location>
</feature>
<dbReference type="KEGG" id="tad:TRIADDRAFT_52814"/>
<name>B3RKL5_TRIAD</name>
<gene>
    <name evidence="4" type="ORF">TRIADDRAFT_52814</name>
</gene>
<dbReference type="InterPro" id="IPR011992">
    <property type="entry name" value="EF-hand-dom_pair"/>
</dbReference>
<dbReference type="OrthoDB" id="120976at2759"/>
<dbReference type="eggNOG" id="KOG4308">
    <property type="taxonomic scope" value="Eukaryota"/>
</dbReference>
<dbReference type="OMA" id="CRIGTNG"/>
<organism evidence="4 5">
    <name type="scientific">Trichoplax adhaerens</name>
    <name type="common">Trichoplax reptans</name>
    <dbReference type="NCBI Taxonomy" id="10228"/>
    <lineage>
        <taxon>Eukaryota</taxon>
        <taxon>Metazoa</taxon>
        <taxon>Placozoa</taxon>
        <taxon>Uniplacotomia</taxon>
        <taxon>Trichoplacea</taxon>
        <taxon>Trichoplacidae</taxon>
        <taxon>Trichoplax</taxon>
    </lineage>
</organism>
<dbReference type="PhylomeDB" id="B3RKL5"/>
<dbReference type="RefSeq" id="XP_002108387.1">
    <property type="nucleotide sequence ID" value="XM_002108351.1"/>
</dbReference>
<dbReference type="GO" id="GO:0005509">
    <property type="term" value="F:calcium ion binding"/>
    <property type="evidence" value="ECO:0007669"/>
    <property type="project" value="InterPro"/>
</dbReference>
<dbReference type="InterPro" id="IPR001611">
    <property type="entry name" value="Leu-rich_rpt"/>
</dbReference>
<dbReference type="Gene3D" id="3.80.10.10">
    <property type="entry name" value="Ribonuclease Inhibitor"/>
    <property type="match status" value="3"/>
</dbReference>
<feature type="compositionally biased region" description="Polar residues" evidence="2">
    <location>
        <begin position="33"/>
        <end position="50"/>
    </location>
</feature>
<dbReference type="Gene3D" id="1.10.238.10">
    <property type="entry name" value="EF-hand"/>
    <property type="match status" value="1"/>
</dbReference>
<dbReference type="InParanoid" id="B3RKL5"/>
<dbReference type="InterPro" id="IPR002048">
    <property type="entry name" value="EF_hand_dom"/>
</dbReference>